<evidence type="ECO:0000256" key="2">
    <source>
        <dbReference type="SAM" id="SignalP"/>
    </source>
</evidence>
<evidence type="ECO:0000256" key="1">
    <source>
        <dbReference type="SAM" id="MobiDB-lite"/>
    </source>
</evidence>
<dbReference type="AlphaFoldDB" id="A0A3S8ZRB3"/>
<dbReference type="RefSeq" id="WP_125972187.1">
    <property type="nucleotide sequence ID" value="NZ_CP034433.1"/>
</dbReference>
<name>A0A3S8ZRB3_9NEIS</name>
<feature type="region of interest" description="Disordered" evidence="1">
    <location>
        <begin position="20"/>
        <end position="83"/>
    </location>
</feature>
<gene>
    <name evidence="3" type="ORF">EJO50_05385</name>
</gene>
<evidence type="ECO:0000313" key="3">
    <source>
        <dbReference type="EMBL" id="AZN35961.1"/>
    </source>
</evidence>
<feature type="signal peptide" evidence="2">
    <location>
        <begin position="1"/>
        <end position="21"/>
    </location>
</feature>
<proteinExistence type="predicted"/>
<sequence length="83" mass="8625">MKKILLITSIITSFATASSWADTAKQDKKTDVPNATKPWGGIAPPADTQNDAAAPAKQADDASAPASINNMPLTPDDDNPFGN</sequence>
<reference evidence="3 4" key="1">
    <citation type="submission" date="2018-12" db="EMBL/GenBank/DDBJ databases">
        <title>Complete genome sequence of Iodobacter sp. H11R3.</title>
        <authorList>
            <person name="Bae J.-W."/>
        </authorList>
    </citation>
    <scope>NUCLEOTIDE SEQUENCE [LARGE SCALE GENOMIC DNA]</scope>
    <source>
        <strain evidence="3 4">H11R3</strain>
    </source>
</reference>
<protein>
    <submittedName>
        <fullName evidence="3">Uncharacterized protein</fullName>
    </submittedName>
</protein>
<feature type="compositionally biased region" description="Low complexity" evidence="1">
    <location>
        <begin position="51"/>
        <end position="67"/>
    </location>
</feature>
<dbReference type="Proteomes" id="UP000282438">
    <property type="component" value="Chromosome"/>
</dbReference>
<accession>A0A3S8ZRB3</accession>
<feature type="chain" id="PRO_5019305586" evidence="2">
    <location>
        <begin position="22"/>
        <end position="83"/>
    </location>
</feature>
<dbReference type="EMBL" id="CP034433">
    <property type="protein sequence ID" value="AZN35961.1"/>
    <property type="molecule type" value="Genomic_DNA"/>
</dbReference>
<keyword evidence="4" id="KW-1185">Reference proteome</keyword>
<dbReference type="KEGG" id="iod:EJO50_05385"/>
<organism evidence="3 4">
    <name type="scientific">Iodobacter ciconiae</name>
    <dbReference type="NCBI Taxonomy" id="2496266"/>
    <lineage>
        <taxon>Bacteria</taxon>
        <taxon>Pseudomonadati</taxon>
        <taxon>Pseudomonadota</taxon>
        <taxon>Betaproteobacteria</taxon>
        <taxon>Neisseriales</taxon>
        <taxon>Chitinibacteraceae</taxon>
        <taxon>Iodobacter</taxon>
    </lineage>
</organism>
<evidence type="ECO:0000313" key="4">
    <source>
        <dbReference type="Proteomes" id="UP000282438"/>
    </source>
</evidence>
<keyword evidence="2" id="KW-0732">Signal</keyword>